<evidence type="ECO:0000313" key="1">
    <source>
        <dbReference type="EMBL" id="RYQ12616.1"/>
    </source>
</evidence>
<evidence type="ECO:0000313" key="2">
    <source>
        <dbReference type="Proteomes" id="UP000292568"/>
    </source>
</evidence>
<sequence>MSEVNEWGGSDAQELFMDANYRPERPHGHMEGRLGMSVSYRFGYRFLEQDLFTESQWTAIREILERFYGLGDLETALTYAAERRQDGLGRHVDPPLDARDVEPDPDDELLNPVGYPWAVLPNGDLSVLEAVYEHMDDRDATMRLIMYYLLVDCMEYESYLNLLRALADEAWPAVRARLVELFDEYGQRIMGMTRNLAYEHLLVEEHLGEAAWRYLQARMHIDESEQVFFGFVKPQFRSMLETLASVIGEPHREEVGALLAQPLRDADSDLLREDTQGHRMRIAEIFCQLIAVGDLECAERQRARLTVMYPSRRELHAVLDAVFAGTFDAANPPWAASAEDGEEAGYE</sequence>
<protein>
    <submittedName>
        <fullName evidence="1">Uncharacterized protein</fullName>
    </submittedName>
</protein>
<gene>
    <name evidence="1" type="ORF">PG2093B_0031</name>
</gene>
<dbReference type="Proteomes" id="UP000292568">
    <property type="component" value="Unassembled WGS sequence"/>
</dbReference>
<proteinExistence type="predicted"/>
<dbReference type="EMBL" id="RYUH01000002">
    <property type="protein sequence ID" value="RYQ12616.1"/>
    <property type="molecule type" value="Genomic_DNA"/>
</dbReference>
<organism evidence="1 2">
    <name type="scientific">Bifidobacterium pseudolongum subsp. globosum</name>
    <dbReference type="NCBI Taxonomy" id="1690"/>
    <lineage>
        <taxon>Bacteria</taxon>
        <taxon>Bacillati</taxon>
        <taxon>Actinomycetota</taxon>
        <taxon>Actinomycetes</taxon>
        <taxon>Bifidobacteriales</taxon>
        <taxon>Bifidobacteriaceae</taxon>
        <taxon>Bifidobacterium</taxon>
    </lineage>
</organism>
<dbReference type="AlphaFoldDB" id="A0A4Q5A4E5"/>
<comment type="caution">
    <text evidence="1">The sequence shown here is derived from an EMBL/GenBank/DDBJ whole genome shotgun (WGS) entry which is preliminary data.</text>
</comment>
<name>A0A4Q5A4E5_9BIFI</name>
<reference evidence="1 2" key="1">
    <citation type="submission" date="2018-12" db="EMBL/GenBank/DDBJ databases">
        <title>Unveiling genomic diversity among members of the Bifidobacterium pseudolongum species, a widely distributed gut commensal of the animal kingdom.</title>
        <authorList>
            <person name="Lugli G.A."/>
            <person name="Duranti S."/>
            <person name="Albert K."/>
            <person name="Mancabelli L."/>
            <person name="Napoli S."/>
            <person name="Viappiani A."/>
            <person name="Anzalone R."/>
            <person name="Longhi G."/>
            <person name="Milani C."/>
            <person name="Turroni F."/>
            <person name="Alessandri G."/>
            <person name="Sela D.A."/>
            <person name="Van Sinderen D."/>
            <person name="Ventura M."/>
        </authorList>
    </citation>
    <scope>NUCLEOTIDE SEQUENCE [LARGE SCALE GENOMIC DNA]</scope>
    <source>
        <strain evidence="1 2">2093B</strain>
    </source>
</reference>
<accession>A0A4Q5A4E5</accession>